<evidence type="ECO:0000313" key="4">
    <source>
        <dbReference type="Proteomes" id="UP001172457"/>
    </source>
</evidence>
<proteinExistence type="predicted"/>
<dbReference type="Proteomes" id="UP001172457">
    <property type="component" value="Chromosome 6"/>
</dbReference>
<evidence type="ECO:0000259" key="2">
    <source>
        <dbReference type="Pfam" id="PF07727"/>
    </source>
</evidence>
<dbReference type="InterPro" id="IPR013103">
    <property type="entry name" value="RVT_2"/>
</dbReference>
<evidence type="ECO:0000256" key="1">
    <source>
        <dbReference type="SAM" id="MobiDB-lite"/>
    </source>
</evidence>
<dbReference type="InterPro" id="IPR043502">
    <property type="entry name" value="DNA/RNA_pol_sf"/>
</dbReference>
<feature type="domain" description="Reverse transcriptase Ty1/copia-type" evidence="2">
    <location>
        <begin position="128"/>
        <end position="365"/>
    </location>
</feature>
<feature type="compositionally biased region" description="Polar residues" evidence="1">
    <location>
        <begin position="28"/>
        <end position="37"/>
    </location>
</feature>
<dbReference type="EMBL" id="JARYMX010000006">
    <property type="protein sequence ID" value="KAJ9544733.1"/>
    <property type="molecule type" value="Genomic_DNA"/>
</dbReference>
<accession>A0AA38T5L9</accession>
<protein>
    <recommendedName>
        <fullName evidence="2">Reverse transcriptase Ty1/copia-type domain-containing protein</fullName>
    </recommendedName>
</protein>
<dbReference type="PANTHER" id="PTHR11439:SF495">
    <property type="entry name" value="REVERSE TRANSCRIPTASE, RNA-DEPENDENT DNA POLYMERASE-RELATED"/>
    <property type="match status" value="1"/>
</dbReference>
<keyword evidence="4" id="KW-1185">Reference proteome</keyword>
<gene>
    <name evidence="3" type="ORF">OSB04_024440</name>
</gene>
<comment type="caution">
    <text evidence="3">The sequence shown here is derived from an EMBL/GenBank/DDBJ whole genome shotgun (WGS) entry which is preliminary data.</text>
</comment>
<feature type="region of interest" description="Disordered" evidence="1">
    <location>
        <begin position="28"/>
        <end position="50"/>
    </location>
</feature>
<dbReference type="AlphaFoldDB" id="A0AA38T5L9"/>
<organism evidence="3 4">
    <name type="scientific">Centaurea solstitialis</name>
    <name type="common">yellow star-thistle</name>
    <dbReference type="NCBI Taxonomy" id="347529"/>
    <lineage>
        <taxon>Eukaryota</taxon>
        <taxon>Viridiplantae</taxon>
        <taxon>Streptophyta</taxon>
        <taxon>Embryophyta</taxon>
        <taxon>Tracheophyta</taxon>
        <taxon>Spermatophyta</taxon>
        <taxon>Magnoliopsida</taxon>
        <taxon>eudicotyledons</taxon>
        <taxon>Gunneridae</taxon>
        <taxon>Pentapetalae</taxon>
        <taxon>asterids</taxon>
        <taxon>campanulids</taxon>
        <taxon>Asterales</taxon>
        <taxon>Asteraceae</taxon>
        <taxon>Carduoideae</taxon>
        <taxon>Cardueae</taxon>
        <taxon>Centaureinae</taxon>
        <taxon>Centaurea</taxon>
    </lineage>
</organism>
<dbReference type="SUPFAM" id="SSF56672">
    <property type="entry name" value="DNA/RNA polymerases"/>
    <property type="match status" value="1"/>
</dbReference>
<dbReference type="Pfam" id="PF07727">
    <property type="entry name" value="RVT_2"/>
    <property type="match status" value="1"/>
</dbReference>
<dbReference type="CDD" id="cd09272">
    <property type="entry name" value="RNase_HI_RT_Ty1"/>
    <property type="match status" value="1"/>
</dbReference>
<reference evidence="3" key="1">
    <citation type="submission" date="2023-03" db="EMBL/GenBank/DDBJ databases">
        <title>Chromosome-scale reference genome and RAD-based genetic map of yellow starthistle (Centaurea solstitialis) reveal putative structural variation and QTLs associated with invader traits.</title>
        <authorList>
            <person name="Reatini B."/>
            <person name="Cang F.A."/>
            <person name="Jiang Q."/>
            <person name="Mckibben M.T.W."/>
            <person name="Barker M.S."/>
            <person name="Rieseberg L.H."/>
            <person name="Dlugosch K.M."/>
        </authorList>
    </citation>
    <scope>NUCLEOTIDE SEQUENCE</scope>
    <source>
        <strain evidence="3">CAN-66</strain>
        <tissue evidence="3">Leaf</tissue>
    </source>
</reference>
<sequence>MGEKWGKVMQLSSTKTCIILVLSNPQNTNPISEAQPSSPTPDPYTASPTLPLDLPEQTPHAARWTKDLPQSQIIGDPSEGVKTRANLNYCLFACFVSKNEPKKVSDALADPFWVEATQDELLQFERDKVWTLTSLPAGKSAIGTKWVFRNKKNENGVVVRNKARLVAQGYCQEKETFAPVARLEAIRIFLAYVAHRGFKVYQMDVKSAFLNGKLKEEVYVKNPPGFHSEKFPNHVYFLDKALYGLKQAPRSWYDRLSNFLLSYKFYRGTTDITLFYKNTQNDILLVQIYVDDIIFGSIDISLCKDFESLMQKEFEMSMMGELTFFLGLQVKQSSKGIFINQAKCVQDVLKKYKLSEASPMRTPMATSLKLHKDIGGISVESKLYRGMIGSLLYLTASRPNIIYLKKTPSVGLWYPLHSGFDLLAYTDSDYGGCQVDRKSTSGSRHFLGGKLVSWSSKKQNCVSTSTAEAEYVAAASCCSQALWMQTQLHDYGYTFNKIPILCDNKSAIAISENPVQHSKTKHIDIRYHFLKYQVEEGNVEMYFVNTEFQLVDLFTKALDEKRFIFLIEKIGMIGPLP</sequence>
<dbReference type="PANTHER" id="PTHR11439">
    <property type="entry name" value="GAG-POL-RELATED RETROTRANSPOSON"/>
    <property type="match status" value="1"/>
</dbReference>
<evidence type="ECO:0000313" key="3">
    <source>
        <dbReference type="EMBL" id="KAJ9544733.1"/>
    </source>
</evidence>
<name>A0AA38T5L9_9ASTR</name>